<evidence type="ECO:0000256" key="2">
    <source>
        <dbReference type="ARBA" id="ARBA00022692"/>
    </source>
</evidence>
<proteinExistence type="inferred from homology"/>
<dbReference type="Pfam" id="PF01925">
    <property type="entry name" value="TauE"/>
    <property type="match status" value="1"/>
</dbReference>
<dbReference type="PANTHER" id="PTHR43483:SF3">
    <property type="entry name" value="MEMBRANE TRANSPORTER PROTEIN HI_0806-RELATED"/>
    <property type="match status" value="1"/>
</dbReference>
<evidence type="ECO:0000313" key="7">
    <source>
        <dbReference type="Proteomes" id="UP000319931"/>
    </source>
</evidence>
<feature type="transmembrane region" description="Helical" evidence="5">
    <location>
        <begin position="256"/>
        <end position="273"/>
    </location>
</feature>
<dbReference type="RefSeq" id="WP_140850962.1">
    <property type="nucleotide sequence ID" value="NZ_RCZC01000003.1"/>
</dbReference>
<name>A0A502FVB5_9SPHN</name>
<comment type="caution">
    <text evidence="6">The sequence shown here is derived from an EMBL/GenBank/DDBJ whole genome shotgun (WGS) entry which is preliminary data.</text>
</comment>
<protein>
    <recommendedName>
        <fullName evidence="5">Probable membrane transporter protein</fullName>
    </recommendedName>
</protein>
<keyword evidence="7" id="KW-1185">Reference proteome</keyword>
<keyword evidence="5" id="KW-1003">Cell membrane</keyword>
<dbReference type="EMBL" id="RCZC01000003">
    <property type="protein sequence ID" value="TPG53036.1"/>
    <property type="molecule type" value="Genomic_DNA"/>
</dbReference>
<dbReference type="GO" id="GO:0005886">
    <property type="term" value="C:plasma membrane"/>
    <property type="evidence" value="ECO:0007669"/>
    <property type="project" value="UniProtKB-SubCell"/>
</dbReference>
<gene>
    <name evidence="6" type="ORF">EAH76_14465</name>
</gene>
<evidence type="ECO:0000256" key="5">
    <source>
        <dbReference type="RuleBase" id="RU363041"/>
    </source>
</evidence>
<evidence type="ECO:0000256" key="3">
    <source>
        <dbReference type="ARBA" id="ARBA00022989"/>
    </source>
</evidence>
<organism evidence="6 7">
    <name type="scientific">Sphingomonas glacialis</name>
    <dbReference type="NCBI Taxonomy" id="658225"/>
    <lineage>
        <taxon>Bacteria</taxon>
        <taxon>Pseudomonadati</taxon>
        <taxon>Pseudomonadota</taxon>
        <taxon>Alphaproteobacteria</taxon>
        <taxon>Sphingomonadales</taxon>
        <taxon>Sphingomonadaceae</taxon>
        <taxon>Sphingomonas</taxon>
    </lineage>
</organism>
<keyword evidence="4 5" id="KW-0472">Membrane</keyword>
<keyword evidence="2 5" id="KW-0812">Transmembrane</keyword>
<reference evidence="6 7" key="1">
    <citation type="journal article" date="2019" name="Environ. Microbiol.">
        <title>Species interactions and distinct microbial communities in high Arctic permafrost affected cryosols are associated with the CH4 and CO2 gas fluxes.</title>
        <authorList>
            <person name="Altshuler I."/>
            <person name="Hamel J."/>
            <person name="Turney S."/>
            <person name="Magnuson E."/>
            <person name="Levesque R."/>
            <person name="Greer C."/>
            <person name="Whyte L.G."/>
        </authorList>
    </citation>
    <scope>NUCLEOTIDE SEQUENCE [LARGE SCALE GENOMIC DNA]</scope>
    <source>
        <strain evidence="6 7">E6.1</strain>
    </source>
</reference>
<feature type="transmembrane region" description="Helical" evidence="5">
    <location>
        <begin position="91"/>
        <end position="107"/>
    </location>
</feature>
<dbReference type="AlphaFoldDB" id="A0A502FVB5"/>
<evidence type="ECO:0000256" key="4">
    <source>
        <dbReference type="ARBA" id="ARBA00023136"/>
    </source>
</evidence>
<keyword evidence="3 5" id="KW-1133">Transmembrane helix</keyword>
<accession>A0A502FVB5</accession>
<evidence type="ECO:0000313" key="6">
    <source>
        <dbReference type="EMBL" id="TPG53036.1"/>
    </source>
</evidence>
<evidence type="ECO:0000256" key="1">
    <source>
        <dbReference type="ARBA" id="ARBA00004141"/>
    </source>
</evidence>
<feature type="transmembrane region" description="Helical" evidence="5">
    <location>
        <begin position="114"/>
        <end position="131"/>
    </location>
</feature>
<feature type="transmembrane region" description="Helical" evidence="5">
    <location>
        <begin position="151"/>
        <end position="178"/>
    </location>
</feature>
<dbReference type="OrthoDB" id="457670at2"/>
<feature type="transmembrane region" description="Helical" evidence="5">
    <location>
        <begin position="28"/>
        <end position="47"/>
    </location>
</feature>
<dbReference type="PANTHER" id="PTHR43483">
    <property type="entry name" value="MEMBRANE TRANSPORTER PROTEIN HI_0806-RELATED"/>
    <property type="match status" value="1"/>
</dbReference>
<dbReference type="InterPro" id="IPR002781">
    <property type="entry name" value="TM_pro_TauE-like"/>
</dbReference>
<feature type="transmembrane region" description="Helical" evidence="5">
    <location>
        <begin position="219"/>
        <end position="244"/>
    </location>
</feature>
<comment type="subcellular location">
    <subcellularLocation>
        <location evidence="5">Cell membrane</location>
        <topology evidence="5">Multi-pass membrane protein</topology>
    </subcellularLocation>
    <subcellularLocation>
        <location evidence="1">Membrane</location>
        <topology evidence="1">Multi-pass membrane protein</topology>
    </subcellularLocation>
</comment>
<comment type="similarity">
    <text evidence="5">Belongs to the 4-toluene sulfonate uptake permease (TSUP) (TC 2.A.102) family.</text>
</comment>
<feature type="transmembrane region" description="Helical" evidence="5">
    <location>
        <begin position="185"/>
        <end position="207"/>
    </location>
</feature>
<dbReference type="Proteomes" id="UP000319931">
    <property type="component" value="Unassembled WGS sequence"/>
</dbReference>
<feature type="transmembrane region" description="Helical" evidence="5">
    <location>
        <begin position="54"/>
        <end position="71"/>
    </location>
</feature>
<sequence length="275" mass="28043">MSLVLAWAPVIIAMLAAGLFAGFAAGLFGIGGGFVVVPAMIALLPLLGGAKGEYTHVAIGTSFATIVVTALRSTLSHHKRGAVDFEILKTWAPWIILGVGIGVLLAQRMTGQTLTFIFAGGIVLMSINFLVPKLARRQVSDTMPTGLPRAAIAGGLGLFSSLLGIGGGTVAVIVMTLCGRTIHKAIATASGFGFIIAVPGTIGWILIGLGKPGLPVGSLGYVNVLGAVVITSMSILTAPLGVAAAHALPAEPLKRVFGVYLLFIAGVMANRALHM</sequence>